<protein>
    <submittedName>
        <fullName evidence="2">Uncharacterized protein</fullName>
    </submittedName>
</protein>
<organism evidence="2 3">
    <name type="scientific">Apiospora arundinis</name>
    <dbReference type="NCBI Taxonomy" id="335852"/>
    <lineage>
        <taxon>Eukaryota</taxon>
        <taxon>Fungi</taxon>
        <taxon>Dikarya</taxon>
        <taxon>Ascomycota</taxon>
        <taxon>Pezizomycotina</taxon>
        <taxon>Sordariomycetes</taxon>
        <taxon>Xylariomycetidae</taxon>
        <taxon>Amphisphaeriales</taxon>
        <taxon>Apiosporaceae</taxon>
        <taxon>Apiospora</taxon>
    </lineage>
</organism>
<dbReference type="Proteomes" id="UP001390339">
    <property type="component" value="Unassembled WGS sequence"/>
</dbReference>
<proteinExistence type="predicted"/>
<reference evidence="2 3" key="1">
    <citation type="journal article" date="2024" name="IMA Fungus">
        <title>Apiospora arundinis, a panoply of carbohydrate-active enzymes and secondary metabolites.</title>
        <authorList>
            <person name="Sorensen T."/>
            <person name="Petersen C."/>
            <person name="Muurmann A.T."/>
            <person name="Christiansen J.V."/>
            <person name="Brundto M.L."/>
            <person name="Overgaard C.K."/>
            <person name="Boysen A.T."/>
            <person name="Wollenberg R.D."/>
            <person name="Larsen T.O."/>
            <person name="Sorensen J.L."/>
            <person name="Nielsen K.L."/>
            <person name="Sondergaard T.E."/>
        </authorList>
    </citation>
    <scope>NUCLEOTIDE SEQUENCE [LARGE SCALE GENOMIC DNA]</scope>
    <source>
        <strain evidence="2 3">AAU 773</strain>
    </source>
</reference>
<evidence type="ECO:0000313" key="3">
    <source>
        <dbReference type="Proteomes" id="UP001390339"/>
    </source>
</evidence>
<keyword evidence="3" id="KW-1185">Reference proteome</keyword>
<sequence length="220" mass="26448">MNYYETISVRPVDAPFVKAYYRHHHGHRSHRHHEHRCKCFEDCCGIPVAKYKFLEGEVQRYKDENKHFRGLVVDLNDKYAQLSDKYTQLSGDNKWYHDENDRLRVDIDRLARDNEHLRCRVVGEDGQLLSLKRRIQVLTREADAKDQLYRDKSLEARGLRHTVKDLDKKLADCKERYDGASITLKIRDREIRERDEVIRQQNATIQRLEHELRHARRDGW</sequence>
<dbReference type="EMBL" id="JAPCWZ010000005">
    <property type="protein sequence ID" value="KAK8863350.1"/>
    <property type="molecule type" value="Genomic_DNA"/>
</dbReference>
<name>A0ABR2IID9_9PEZI</name>
<gene>
    <name evidence="2" type="ORF">PGQ11_009585</name>
</gene>
<feature type="coiled-coil region" evidence="1">
    <location>
        <begin position="156"/>
        <end position="218"/>
    </location>
</feature>
<comment type="caution">
    <text evidence="2">The sequence shown here is derived from an EMBL/GenBank/DDBJ whole genome shotgun (WGS) entry which is preliminary data.</text>
</comment>
<evidence type="ECO:0000256" key="1">
    <source>
        <dbReference type="SAM" id="Coils"/>
    </source>
</evidence>
<keyword evidence="1" id="KW-0175">Coiled coil</keyword>
<accession>A0ABR2IID9</accession>
<evidence type="ECO:0000313" key="2">
    <source>
        <dbReference type="EMBL" id="KAK8863350.1"/>
    </source>
</evidence>